<proteinExistence type="predicted"/>
<sequence length="169" mass="19915">MYFYVPVMVPVKEKRYKKKVVYLEPPTPGSVTLRRKITTVPSPPPPPPPPSRDEIDVIAVDVEPTEKSKSVKSSRRSSSSSSSSSKSSKKTSRSRSRSRYDERELIYERDRLVPVPVRRDYETYRYVEGPPQRRYLPAPPSPPRRVEEDRERIVINIEDRRRAREYYYR</sequence>
<dbReference type="STRING" id="1214573.A0A0G2HUE2"/>
<accession>A0A0G2HUE2</accession>
<reference evidence="2 3" key="2">
    <citation type="submission" date="2015-05" db="EMBL/GenBank/DDBJ databases">
        <authorList>
            <person name="Morales-Cruz A."/>
            <person name="Amrine K.C."/>
            <person name="Cantu D."/>
        </authorList>
    </citation>
    <scope>NUCLEOTIDE SEQUENCE [LARGE SCALE GENOMIC DNA]</scope>
    <source>
        <strain evidence="2">DA912</strain>
    </source>
</reference>
<name>A0A0G2HUE2_9PEZI</name>
<evidence type="ECO:0000313" key="2">
    <source>
        <dbReference type="EMBL" id="KKY38383.1"/>
    </source>
</evidence>
<comment type="caution">
    <text evidence="2">The sequence shown here is derived from an EMBL/GenBank/DDBJ whole genome shotgun (WGS) entry which is preliminary data.</text>
</comment>
<feature type="compositionally biased region" description="Low complexity" evidence="1">
    <location>
        <begin position="76"/>
        <end position="86"/>
    </location>
</feature>
<feature type="compositionally biased region" description="Basic residues" evidence="1">
    <location>
        <begin position="87"/>
        <end position="97"/>
    </location>
</feature>
<protein>
    <submittedName>
        <fullName evidence="2">Uncharacterized protein</fullName>
    </submittedName>
</protein>
<gene>
    <name evidence="2" type="ORF">UCDDA912_g01701</name>
</gene>
<dbReference type="AlphaFoldDB" id="A0A0G2HUE2"/>
<evidence type="ECO:0000256" key="1">
    <source>
        <dbReference type="SAM" id="MobiDB-lite"/>
    </source>
</evidence>
<feature type="region of interest" description="Disordered" evidence="1">
    <location>
        <begin position="25"/>
        <end position="104"/>
    </location>
</feature>
<feature type="compositionally biased region" description="Pro residues" evidence="1">
    <location>
        <begin position="41"/>
        <end position="50"/>
    </location>
</feature>
<reference evidence="2 3" key="1">
    <citation type="submission" date="2015-05" db="EMBL/GenBank/DDBJ databases">
        <title>Distinctive expansion of gene families associated with plant cell wall degradation and secondary metabolism in the genomes of grapevine trunk pathogens.</title>
        <authorList>
            <person name="Lawrence D.P."/>
            <person name="Travadon R."/>
            <person name="Rolshausen P.E."/>
            <person name="Baumgartner K."/>
        </authorList>
    </citation>
    <scope>NUCLEOTIDE SEQUENCE [LARGE SCALE GENOMIC DNA]</scope>
    <source>
        <strain evidence="2">DA912</strain>
    </source>
</reference>
<dbReference type="EMBL" id="LCUC01000059">
    <property type="protein sequence ID" value="KKY38383.1"/>
    <property type="molecule type" value="Genomic_DNA"/>
</dbReference>
<organism evidence="2 3">
    <name type="scientific">Diaporthe ampelina</name>
    <dbReference type="NCBI Taxonomy" id="1214573"/>
    <lineage>
        <taxon>Eukaryota</taxon>
        <taxon>Fungi</taxon>
        <taxon>Dikarya</taxon>
        <taxon>Ascomycota</taxon>
        <taxon>Pezizomycotina</taxon>
        <taxon>Sordariomycetes</taxon>
        <taxon>Sordariomycetidae</taxon>
        <taxon>Diaporthales</taxon>
        <taxon>Diaporthaceae</taxon>
        <taxon>Diaporthe</taxon>
    </lineage>
</organism>
<evidence type="ECO:0000313" key="3">
    <source>
        <dbReference type="Proteomes" id="UP000034680"/>
    </source>
</evidence>
<dbReference type="Proteomes" id="UP000034680">
    <property type="component" value="Unassembled WGS sequence"/>
</dbReference>
<keyword evidence="3" id="KW-1185">Reference proteome</keyword>